<dbReference type="SUPFAM" id="SSF69754">
    <property type="entry name" value="Ribosome binding protein Y (YfiA homologue)"/>
    <property type="match status" value="1"/>
</dbReference>
<dbReference type="FunFam" id="3.30.160.100:FF:000001">
    <property type="entry name" value="Ribosome hibernation promoting factor"/>
    <property type="match status" value="1"/>
</dbReference>
<evidence type="ECO:0000313" key="3">
    <source>
        <dbReference type="EMBL" id="OIQ66415.1"/>
    </source>
</evidence>
<dbReference type="EMBL" id="MLJW01006620">
    <property type="protein sequence ID" value="OIQ66415.1"/>
    <property type="molecule type" value="Genomic_DNA"/>
</dbReference>
<dbReference type="CDD" id="cd00552">
    <property type="entry name" value="RaiA"/>
    <property type="match status" value="1"/>
</dbReference>
<dbReference type="InterPro" id="IPR036567">
    <property type="entry name" value="RHF-like"/>
</dbReference>
<evidence type="ECO:0000256" key="1">
    <source>
        <dbReference type="ARBA" id="ARBA00022845"/>
    </source>
</evidence>
<dbReference type="GO" id="GO:0045900">
    <property type="term" value="P:negative regulation of translational elongation"/>
    <property type="evidence" value="ECO:0007669"/>
    <property type="project" value="TreeGrafter"/>
</dbReference>
<dbReference type="PANTHER" id="PTHR33231">
    <property type="entry name" value="30S RIBOSOMAL PROTEIN"/>
    <property type="match status" value="1"/>
</dbReference>
<dbReference type="NCBIfam" id="TIGR00741">
    <property type="entry name" value="yfiA"/>
    <property type="match status" value="1"/>
</dbReference>
<dbReference type="InterPro" id="IPR050574">
    <property type="entry name" value="HPF/YfiA_ribosome-assoc"/>
</dbReference>
<dbReference type="GO" id="GO:0022627">
    <property type="term" value="C:cytosolic small ribosomal subunit"/>
    <property type="evidence" value="ECO:0007669"/>
    <property type="project" value="TreeGrafter"/>
</dbReference>
<comment type="caution">
    <text evidence="3">The sequence shown here is derived from an EMBL/GenBank/DDBJ whole genome shotgun (WGS) entry which is preliminary data.</text>
</comment>
<dbReference type="GO" id="GO:0043024">
    <property type="term" value="F:ribosomal small subunit binding"/>
    <property type="evidence" value="ECO:0007669"/>
    <property type="project" value="TreeGrafter"/>
</dbReference>
<gene>
    <name evidence="3" type="primary">hpf_10</name>
    <name evidence="3" type="ORF">GALL_520150</name>
</gene>
<dbReference type="Pfam" id="PF02482">
    <property type="entry name" value="Ribosomal_S30AE"/>
    <property type="match status" value="1"/>
</dbReference>
<dbReference type="Gene3D" id="3.30.160.100">
    <property type="entry name" value="Ribosome hibernation promotion factor-like"/>
    <property type="match status" value="1"/>
</dbReference>
<reference evidence="3" key="1">
    <citation type="submission" date="2016-10" db="EMBL/GenBank/DDBJ databases">
        <title>Sequence of Gallionella enrichment culture.</title>
        <authorList>
            <person name="Poehlein A."/>
            <person name="Muehling M."/>
            <person name="Daniel R."/>
        </authorList>
    </citation>
    <scope>NUCLEOTIDE SEQUENCE</scope>
</reference>
<proteinExistence type="predicted"/>
<organism evidence="3">
    <name type="scientific">mine drainage metagenome</name>
    <dbReference type="NCBI Taxonomy" id="410659"/>
    <lineage>
        <taxon>unclassified sequences</taxon>
        <taxon>metagenomes</taxon>
        <taxon>ecological metagenomes</taxon>
    </lineage>
</organism>
<evidence type="ECO:0000256" key="2">
    <source>
        <dbReference type="SAM" id="MobiDB-lite"/>
    </source>
</evidence>
<dbReference type="PANTHER" id="PTHR33231:SF1">
    <property type="entry name" value="30S RIBOSOMAL PROTEIN"/>
    <property type="match status" value="1"/>
</dbReference>
<protein>
    <submittedName>
        <fullName evidence="3">Ribosome hibernation promoting factor</fullName>
    </submittedName>
</protein>
<accession>A0A1J5PF19</accession>
<dbReference type="AlphaFoldDB" id="A0A1J5PF19"/>
<dbReference type="InterPro" id="IPR003489">
    <property type="entry name" value="RHF/RaiA"/>
</dbReference>
<sequence length="111" mass="12462">MNLTVTGHHLEITPAIREYVISKTDRMKRHFDHVIDINVVLTVEKLKHIAEANVHLSGKDIFVQVEEADMYAAIDSLADKLDRQVMKHKAKNSASHQASGGIKHQAVAEQE</sequence>
<name>A0A1J5PF19_9ZZZZ</name>
<feature type="region of interest" description="Disordered" evidence="2">
    <location>
        <begin position="89"/>
        <end position="111"/>
    </location>
</feature>
<keyword evidence="1" id="KW-0810">Translation regulation</keyword>